<dbReference type="GO" id="GO:0006357">
    <property type="term" value="P:regulation of transcription by RNA polymerase II"/>
    <property type="evidence" value="ECO:0007669"/>
    <property type="project" value="TreeGrafter"/>
</dbReference>
<feature type="compositionally biased region" description="Basic and acidic residues" evidence="2">
    <location>
        <begin position="380"/>
        <end position="389"/>
    </location>
</feature>
<accession>A0A9P8PZR2</accession>
<evidence type="ECO:0000256" key="2">
    <source>
        <dbReference type="SAM" id="MobiDB-lite"/>
    </source>
</evidence>
<name>A0A9P8PZR2_WICPI</name>
<dbReference type="AlphaFoldDB" id="A0A9P8PZR2"/>
<gene>
    <name evidence="6" type="ORF">WICPIJ_007867</name>
</gene>
<dbReference type="PROSITE" id="PS51293">
    <property type="entry name" value="SANT"/>
    <property type="match status" value="1"/>
</dbReference>
<dbReference type="GO" id="GO:0034967">
    <property type="term" value="C:Set3 complex"/>
    <property type="evidence" value="ECO:0007669"/>
    <property type="project" value="TreeGrafter"/>
</dbReference>
<feature type="compositionally biased region" description="Polar residues" evidence="2">
    <location>
        <begin position="99"/>
        <end position="124"/>
    </location>
</feature>
<feature type="compositionally biased region" description="Low complexity" evidence="2">
    <location>
        <begin position="1"/>
        <end position="39"/>
    </location>
</feature>
<dbReference type="Gene3D" id="1.20.58.1880">
    <property type="match status" value="1"/>
</dbReference>
<dbReference type="InterPro" id="IPR051571">
    <property type="entry name" value="N-CoR_corepressor"/>
</dbReference>
<feature type="compositionally biased region" description="Basic and acidic residues" evidence="2">
    <location>
        <begin position="415"/>
        <end position="436"/>
    </location>
</feature>
<evidence type="ECO:0000259" key="4">
    <source>
        <dbReference type="PROSITE" id="PS51293"/>
    </source>
</evidence>
<evidence type="ECO:0008006" key="8">
    <source>
        <dbReference type="Google" id="ProtNLM"/>
    </source>
</evidence>
<feature type="compositionally biased region" description="Basic and acidic residues" evidence="2">
    <location>
        <begin position="810"/>
        <end position="845"/>
    </location>
</feature>
<feature type="compositionally biased region" description="Polar residues" evidence="2">
    <location>
        <begin position="1032"/>
        <end position="1057"/>
    </location>
</feature>
<feature type="region of interest" description="Disordered" evidence="2">
    <location>
        <begin position="732"/>
        <end position="783"/>
    </location>
</feature>
<dbReference type="CDD" id="cd00167">
    <property type="entry name" value="SANT"/>
    <property type="match status" value="2"/>
</dbReference>
<organism evidence="6 7">
    <name type="scientific">Wickerhamomyces pijperi</name>
    <name type="common">Yeast</name>
    <name type="synonym">Pichia pijperi</name>
    <dbReference type="NCBI Taxonomy" id="599730"/>
    <lineage>
        <taxon>Eukaryota</taxon>
        <taxon>Fungi</taxon>
        <taxon>Dikarya</taxon>
        <taxon>Ascomycota</taxon>
        <taxon>Saccharomycotina</taxon>
        <taxon>Saccharomycetes</taxon>
        <taxon>Phaffomycetales</taxon>
        <taxon>Wickerhamomycetaceae</taxon>
        <taxon>Wickerhamomyces</taxon>
    </lineage>
</organism>
<dbReference type="InterPro" id="IPR001005">
    <property type="entry name" value="SANT/Myb"/>
</dbReference>
<dbReference type="SMART" id="SM00717">
    <property type="entry name" value="SANT"/>
    <property type="match status" value="2"/>
</dbReference>
<evidence type="ECO:0000313" key="7">
    <source>
        <dbReference type="Proteomes" id="UP000774326"/>
    </source>
</evidence>
<feature type="compositionally biased region" description="Basic and acidic residues" evidence="2">
    <location>
        <begin position="269"/>
        <end position="318"/>
    </location>
</feature>
<feature type="region of interest" description="Disordered" evidence="2">
    <location>
        <begin position="805"/>
        <end position="866"/>
    </location>
</feature>
<feature type="region of interest" description="Disordered" evidence="2">
    <location>
        <begin position="1"/>
        <end position="436"/>
    </location>
</feature>
<proteinExistence type="predicted"/>
<feature type="domain" description="Myb-like" evidence="3">
    <location>
        <begin position="902"/>
        <end position="944"/>
    </location>
</feature>
<feature type="compositionally biased region" description="Basic and acidic residues" evidence="2">
    <location>
        <begin position="591"/>
        <end position="604"/>
    </location>
</feature>
<evidence type="ECO:0000259" key="3">
    <source>
        <dbReference type="PROSITE" id="PS50090"/>
    </source>
</evidence>
<feature type="region of interest" description="Disordered" evidence="2">
    <location>
        <begin position="574"/>
        <end position="604"/>
    </location>
</feature>
<feature type="domain" description="HTH myb-type" evidence="5">
    <location>
        <begin position="902"/>
        <end position="948"/>
    </location>
</feature>
<sequence>MSSDGSHRSGSSGRSFSNSSAGSYGNSNYESGSGYNNNPRHGRYNGNGGYSNYKRYDRPNSASNGYQSNNSANVPPKQYSAGSTAPNERSNRPFGQHYANGSSYIPTRKWGNSYQPTRSDSNGYNKKHAPYKNQPKHLSSQIPNQATPDSSTFNRNQPMSNKPYQQRQSQFKNDGYNASDPSNKQRGRSYPVPNHSNKGYDYSSSSSSPSKQHPHVKDREDLFAQKWNGSYSNDSRGYERNYDESYYKESDGRHGYGNRYDRTPSSSSFDRHAQSSDERKVGDPANIEKKPELKSIDNDTKADTISRSDPANQDKEVKPPILSDVSEAKDTDSKASDNLEASTESNEMVEDLKDERVTDEKATIQPEPVSVKPLIATKPDQGESKKDDSIQSEAQQEEVPDAKEPKQEPQTAVEPRVDLEVKSDETKVPELESSHDNDVKDDVVLDDVSALEADKNEAPKVPIVYSETAIFPMTEFDDKIWQLKRQGMSQIKQSLPHLLRLPVKRVQEYEFFSNNELVHAQGLRDKLLRALGGVRSEMFSKKQQLLNQYKKQLSIWEEQQVNIEKQLTQLYPNDVTSSNDGASDELSADVDEPKDLRSRGRSRIGDSVRSEAEFLEILKTLGEKDHSDPILKAEEVAAKIPDMILDPIKAHTQVQNVNNRILDKKVWASRIHTDGVDNFTRKEHETFCEIFLQYPKRFGKISALMGGLRTAEECVLHYYRTKKTLTDYKQMLQMKKKRNRKSSVKTKRGSKSKTPTTSTPNTPTLTSTTMDSESEKDFNINNFIPQEVIESEELYTDTGRRKRAAAPVFETHEKNAATLERKRSLSAIEKDQQSTDAEQSHDSKQQAKKKPRIQKPKTSSTDVKADVDTNVPGAVSVPVAHTLAVAPKVDEESTKPHITSYWSVKDSHLFVQLLSEHGTNWDLLAEKLKTKSPIMVRNYYQRNNESIKLQKSSSEAVKSLARGLQGSDTASATAATVAADTPQPGPGLETPPLGVFTAHNTIPSNIQFIDRPQLSGQQTTLPSISASIPTANGWGSQGSSIPLTLPSTHVRQPSQISAAKPDEEVKRRKQNPFSITSLLNPSDEYSSSPSPTPTSTPAPFDSKLETSRMGMSSFLNPSPPNLPPIAPLPSMTNAESNSSLKRLTLDSLLDHHNSDTSAATTATTLPSLVRTNPMSISNALGEASEIYYKNGDHKTISGGPLSETNSNTVLPFSANSDLKRSDNDKFGCP</sequence>
<feature type="compositionally biased region" description="Low complexity" evidence="2">
    <location>
        <begin position="752"/>
        <end position="769"/>
    </location>
</feature>
<reference evidence="6" key="1">
    <citation type="journal article" date="2021" name="Open Biol.">
        <title>Shared evolutionary footprints suggest mitochondrial oxidative damage underlies multiple complex I losses in fungi.</title>
        <authorList>
            <person name="Schikora-Tamarit M.A."/>
            <person name="Marcet-Houben M."/>
            <person name="Nosek J."/>
            <person name="Gabaldon T."/>
        </authorList>
    </citation>
    <scope>NUCLEOTIDE SEQUENCE</scope>
    <source>
        <strain evidence="6">CBS2887</strain>
    </source>
</reference>
<dbReference type="Gene3D" id="1.10.10.60">
    <property type="entry name" value="Homeodomain-like"/>
    <property type="match status" value="1"/>
</dbReference>
<feature type="domain" description="SANT" evidence="4">
    <location>
        <begin position="674"/>
        <end position="726"/>
    </location>
</feature>
<feature type="compositionally biased region" description="Polar residues" evidence="2">
    <location>
        <begin position="136"/>
        <end position="172"/>
    </location>
</feature>
<feature type="compositionally biased region" description="Basic and acidic residues" evidence="2">
    <location>
        <begin position="350"/>
        <end position="362"/>
    </location>
</feature>
<protein>
    <recommendedName>
        <fullName evidence="8">SANT domain-containing protein</fullName>
    </recommendedName>
</protein>
<evidence type="ECO:0000313" key="6">
    <source>
        <dbReference type="EMBL" id="KAH3681172.1"/>
    </source>
</evidence>
<dbReference type="PANTHER" id="PTHR13992:SF39">
    <property type="entry name" value="SMRTER, ISOFORM G"/>
    <property type="match status" value="1"/>
</dbReference>
<feature type="compositionally biased region" description="Polar residues" evidence="2">
    <location>
        <begin position="1071"/>
        <end position="1085"/>
    </location>
</feature>
<feature type="region of interest" description="Disordered" evidence="2">
    <location>
        <begin position="971"/>
        <end position="996"/>
    </location>
</feature>
<feature type="compositionally biased region" description="Low complexity" evidence="2">
    <location>
        <begin position="971"/>
        <end position="981"/>
    </location>
</feature>
<feature type="compositionally biased region" description="Basic residues" evidence="2">
    <location>
        <begin position="846"/>
        <end position="855"/>
    </location>
</feature>
<dbReference type="EMBL" id="JAEUBG010004553">
    <property type="protein sequence ID" value="KAH3681172.1"/>
    <property type="molecule type" value="Genomic_DNA"/>
</dbReference>
<dbReference type="PROSITE" id="PS51294">
    <property type="entry name" value="HTH_MYB"/>
    <property type="match status" value="1"/>
</dbReference>
<feature type="compositionally biased region" description="Polar residues" evidence="2">
    <location>
        <begin position="60"/>
        <end position="73"/>
    </location>
</feature>
<reference evidence="6" key="2">
    <citation type="submission" date="2021-01" db="EMBL/GenBank/DDBJ databases">
        <authorList>
            <person name="Schikora-Tamarit M.A."/>
        </authorList>
    </citation>
    <scope>NUCLEOTIDE SEQUENCE</scope>
    <source>
        <strain evidence="6">CBS2887</strain>
    </source>
</reference>
<dbReference type="OrthoDB" id="10258692at2759"/>
<feature type="compositionally biased region" description="Basic and acidic residues" evidence="2">
    <location>
        <begin position="326"/>
        <end position="337"/>
    </location>
</feature>
<dbReference type="InterPro" id="IPR017884">
    <property type="entry name" value="SANT_dom"/>
</dbReference>
<dbReference type="InterPro" id="IPR017930">
    <property type="entry name" value="Myb_dom"/>
</dbReference>
<feature type="compositionally biased region" description="Basic and acidic residues" evidence="2">
    <location>
        <begin position="236"/>
        <end position="262"/>
    </location>
</feature>
<dbReference type="PANTHER" id="PTHR13992">
    <property type="entry name" value="NUCLEAR RECEPTOR CO-REPRESSOR RELATED NCOR"/>
    <property type="match status" value="1"/>
</dbReference>
<comment type="caution">
    <text evidence="6">The sequence shown here is derived from an EMBL/GenBank/DDBJ whole genome shotgun (WGS) entry which is preliminary data.</text>
</comment>
<dbReference type="Pfam" id="PF00249">
    <property type="entry name" value="Myb_DNA-binding"/>
    <property type="match status" value="2"/>
</dbReference>
<dbReference type="InterPro" id="IPR009057">
    <property type="entry name" value="Homeodomain-like_sf"/>
</dbReference>
<dbReference type="PROSITE" id="PS50090">
    <property type="entry name" value="MYB_LIKE"/>
    <property type="match status" value="1"/>
</dbReference>
<feature type="coiled-coil region" evidence="1">
    <location>
        <begin position="539"/>
        <end position="566"/>
    </location>
</feature>
<evidence type="ECO:0000259" key="5">
    <source>
        <dbReference type="PROSITE" id="PS51294"/>
    </source>
</evidence>
<feature type="compositionally biased region" description="Pro residues" evidence="2">
    <location>
        <begin position="1117"/>
        <end position="1127"/>
    </location>
</feature>
<feature type="compositionally biased region" description="Basic residues" evidence="2">
    <location>
        <begin position="734"/>
        <end position="751"/>
    </location>
</feature>
<dbReference type="Proteomes" id="UP000774326">
    <property type="component" value="Unassembled WGS sequence"/>
</dbReference>
<dbReference type="SUPFAM" id="SSF46689">
    <property type="entry name" value="Homeodomain-like"/>
    <property type="match status" value="2"/>
</dbReference>
<feature type="region of interest" description="Disordered" evidence="2">
    <location>
        <begin position="1032"/>
        <end position="1138"/>
    </location>
</feature>
<keyword evidence="1" id="KW-0175">Coiled coil</keyword>
<evidence type="ECO:0000256" key="1">
    <source>
        <dbReference type="SAM" id="Coils"/>
    </source>
</evidence>
<keyword evidence="7" id="KW-1185">Reference proteome</keyword>